<protein>
    <recommendedName>
        <fullName evidence="13">SEFIR domain-containing protein</fullName>
    </recommendedName>
</protein>
<evidence type="ECO:0000256" key="11">
    <source>
        <dbReference type="SAM" id="MobiDB-lite"/>
    </source>
</evidence>
<keyword evidence="10" id="KW-0395">Inflammatory response</keyword>
<feature type="non-terminal residue" evidence="14">
    <location>
        <position position="465"/>
    </location>
</feature>
<keyword evidence="15" id="KW-1185">Reference proteome</keyword>
<organism evidence="14 15">
    <name type="scientific">Takifugu bimaculatus</name>
    <dbReference type="NCBI Taxonomy" id="433685"/>
    <lineage>
        <taxon>Eukaryota</taxon>
        <taxon>Metazoa</taxon>
        <taxon>Chordata</taxon>
        <taxon>Craniata</taxon>
        <taxon>Vertebrata</taxon>
        <taxon>Euteleostomi</taxon>
        <taxon>Actinopterygii</taxon>
        <taxon>Neopterygii</taxon>
        <taxon>Teleostei</taxon>
        <taxon>Neoteleostei</taxon>
        <taxon>Acanthomorphata</taxon>
        <taxon>Eupercaria</taxon>
        <taxon>Tetraodontiformes</taxon>
        <taxon>Tetradontoidea</taxon>
        <taxon>Tetraodontidae</taxon>
        <taxon>Takifugu</taxon>
    </lineage>
</organism>
<feature type="region of interest" description="Disordered" evidence="11">
    <location>
        <begin position="442"/>
        <end position="465"/>
    </location>
</feature>
<evidence type="ECO:0000256" key="8">
    <source>
        <dbReference type="ARBA" id="ARBA00023170"/>
    </source>
</evidence>
<dbReference type="PROSITE" id="PS51534">
    <property type="entry name" value="SEFIR"/>
    <property type="match status" value="1"/>
</dbReference>
<reference evidence="14 15" key="1">
    <citation type="submission" date="2019-04" db="EMBL/GenBank/DDBJ databases">
        <title>The sequence and de novo assembly of Takifugu bimaculatus genome using PacBio and Hi-C technologies.</title>
        <authorList>
            <person name="Xu P."/>
            <person name="Liu B."/>
            <person name="Zhou Z."/>
        </authorList>
    </citation>
    <scope>NUCLEOTIDE SEQUENCE [LARGE SCALE GENOMIC DNA]</scope>
    <source>
        <strain evidence="14">TB-2018</strain>
        <tissue evidence="14">Muscle</tissue>
    </source>
</reference>
<keyword evidence="4 12" id="KW-0812">Transmembrane</keyword>
<dbReference type="InterPro" id="IPR013568">
    <property type="entry name" value="SEFIR_dom"/>
</dbReference>
<dbReference type="AlphaFoldDB" id="A0A4Z2BB26"/>
<dbReference type="GO" id="GO:0005886">
    <property type="term" value="C:plasma membrane"/>
    <property type="evidence" value="ECO:0007669"/>
    <property type="project" value="UniProtKB-SubCell"/>
</dbReference>
<keyword evidence="5" id="KW-0732">Signal</keyword>
<accession>A0A4Z2BB26</accession>
<proteinExistence type="predicted"/>
<evidence type="ECO:0000313" key="15">
    <source>
        <dbReference type="Proteomes" id="UP000516260"/>
    </source>
</evidence>
<dbReference type="PANTHER" id="PTHR15583">
    <property type="entry name" value="INTERLEUKIN-17 RECEPTOR"/>
    <property type="match status" value="1"/>
</dbReference>
<evidence type="ECO:0000256" key="3">
    <source>
        <dbReference type="ARBA" id="ARBA00022475"/>
    </source>
</evidence>
<dbReference type="EMBL" id="SWLE01000018">
    <property type="protein sequence ID" value="TNM88848.1"/>
    <property type="molecule type" value="Genomic_DNA"/>
</dbReference>
<keyword evidence="6 12" id="KW-1133">Transmembrane helix</keyword>
<dbReference type="Pfam" id="PF15037">
    <property type="entry name" value="IL17_R_N"/>
    <property type="match status" value="1"/>
</dbReference>
<keyword evidence="7 12" id="KW-0472">Membrane</keyword>
<evidence type="ECO:0000256" key="12">
    <source>
        <dbReference type="SAM" id="Phobius"/>
    </source>
</evidence>
<keyword evidence="3" id="KW-1003">Cell membrane</keyword>
<dbReference type="InterPro" id="IPR027841">
    <property type="entry name" value="IL-17_rcpt_C/E_N"/>
</dbReference>
<evidence type="ECO:0000256" key="10">
    <source>
        <dbReference type="ARBA" id="ARBA00023198"/>
    </source>
</evidence>
<feature type="compositionally biased region" description="Basic residues" evidence="11">
    <location>
        <begin position="454"/>
        <end position="465"/>
    </location>
</feature>
<keyword evidence="9" id="KW-0325">Glycoprotein</keyword>
<dbReference type="GO" id="GO:0006954">
    <property type="term" value="P:inflammatory response"/>
    <property type="evidence" value="ECO:0007669"/>
    <property type="project" value="UniProtKB-KW"/>
</dbReference>
<comment type="caution">
    <text evidence="14">The sequence shown here is derived from an EMBL/GenBank/DDBJ whole genome shotgun (WGS) entry which is preliminary data.</text>
</comment>
<dbReference type="Pfam" id="PF08357">
    <property type="entry name" value="SEFIR"/>
    <property type="match status" value="1"/>
</dbReference>
<sequence length="465" mass="52519">ASVKVCYTTMNTIPMCKKVEFTINPAALTQQTEAKEMGGHLEECEVPKLSTVINIEANQVDLQSSDGNRSLPSMCVQYESNGRCKLLKRKSISLHSVTPCTCFEAWNDNAKGHRRSRICPFNKTDFFMRNVWQNVSVSLGQGQIHNGRPMLRWNLSAPCRLEGEVWPCCPLKGCKELQGFQQHLTNGTWRQNIMGHWERTGVFEDLNLQLPPCLMVKVRGRDSALGPYCNVAAGRWRWSLLIVGVMLLLALTVLMSYLLDFIKEWVWSWRRGTFVKIGGNASVLLLSPPDVDDGVSKSMGKLSDLLRRHGFSVVTDIWSRNEQCEMGPIPWFYSQMMEANCDRVVLVLTPGALERAHKWVQQARTKEEEGDHPHSAVFTAGLFRIYTETQLQRTPGRFILVMFDSDPCRKSRLPKPLLPEPLLRLPLFCLPSQNKALLKELTVGGAGGPPTGTKKCRHPRPKSEI</sequence>
<name>A0A4Z2BB26_9TELE</name>
<evidence type="ECO:0000313" key="14">
    <source>
        <dbReference type="EMBL" id="TNM88848.1"/>
    </source>
</evidence>
<dbReference type="Gene3D" id="3.40.50.11530">
    <property type="match status" value="1"/>
</dbReference>
<evidence type="ECO:0000256" key="4">
    <source>
        <dbReference type="ARBA" id="ARBA00022692"/>
    </source>
</evidence>
<comment type="subcellular location">
    <subcellularLocation>
        <location evidence="1">Cell membrane</location>
        <topology evidence="1">Single-pass membrane protein</topology>
    </subcellularLocation>
    <subcellularLocation>
        <location evidence="2">Membrane</location>
        <topology evidence="2">Single-pass type I membrane protein</topology>
    </subcellularLocation>
</comment>
<evidence type="ECO:0000256" key="2">
    <source>
        <dbReference type="ARBA" id="ARBA00004479"/>
    </source>
</evidence>
<evidence type="ECO:0000259" key="13">
    <source>
        <dbReference type="PROSITE" id="PS51534"/>
    </source>
</evidence>
<keyword evidence="8" id="KW-0675">Receptor</keyword>
<evidence type="ECO:0000256" key="1">
    <source>
        <dbReference type="ARBA" id="ARBA00004162"/>
    </source>
</evidence>
<dbReference type="PANTHER" id="PTHR15583:SF12">
    <property type="entry name" value="INTERLEUKIN-17 RECEPTOR C"/>
    <property type="match status" value="1"/>
</dbReference>
<dbReference type="GO" id="GO:0030368">
    <property type="term" value="F:interleukin-17 receptor activity"/>
    <property type="evidence" value="ECO:0007669"/>
    <property type="project" value="InterPro"/>
</dbReference>
<feature type="domain" description="SEFIR" evidence="13">
    <location>
        <begin position="280"/>
        <end position="439"/>
    </location>
</feature>
<evidence type="ECO:0000256" key="9">
    <source>
        <dbReference type="ARBA" id="ARBA00023180"/>
    </source>
</evidence>
<evidence type="ECO:0000256" key="5">
    <source>
        <dbReference type="ARBA" id="ARBA00022729"/>
    </source>
</evidence>
<evidence type="ECO:0000256" key="7">
    <source>
        <dbReference type="ARBA" id="ARBA00023136"/>
    </source>
</evidence>
<evidence type="ECO:0000256" key="6">
    <source>
        <dbReference type="ARBA" id="ARBA00022989"/>
    </source>
</evidence>
<dbReference type="Proteomes" id="UP000516260">
    <property type="component" value="Chromosome 5"/>
</dbReference>
<dbReference type="InterPro" id="IPR039465">
    <property type="entry name" value="IL-17_rcpt-like"/>
</dbReference>
<gene>
    <name evidence="14" type="ORF">fugu_005102</name>
</gene>
<feature type="transmembrane region" description="Helical" evidence="12">
    <location>
        <begin position="238"/>
        <end position="262"/>
    </location>
</feature>